<keyword evidence="8" id="KW-1185">Reference proteome</keyword>
<accession>A0ABV0F444</accession>
<keyword evidence="3 6" id="KW-0812">Transmembrane</keyword>
<feature type="transmembrane region" description="Helical" evidence="6">
    <location>
        <begin position="52"/>
        <end position="77"/>
    </location>
</feature>
<proteinExistence type="inferred from homology"/>
<sequence length="302" mass="31473">MKALGLVELCYTIANGGMAVITFYLLLLGLLGTSLLAVFSWLAGWLQTSGAVMLVLLGSTIFALSPVMAGFLALFFAMSYGVQGLKKWGLPPNPTDAHEIIEKAGARDAGQVVANCGPLLAVLVGQRWLVSGQSSLAVTEASLPFLLAEVAVIAGVAADTWSSEIGVLSSKAPRSIISGRKLAPGLSGGVSLLGTMAGAGAAIIVAGLWWGGNQLFRPEATTSAFFWVPALAGFAATWIDSLLGGTVQQKYRCAICGKITEQRQHHGELTTKISGLPGFNNDTVNLLTGLLTLLLAFWLQGL</sequence>
<organism evidence="7 8">
    <name type="scientific">Enterococcus diestrammenae</name>
    <dbReference type="NCBI Taxonomy" id="1155073"/>
    <lineage>
        <taxon>Bacteria</taxon>
        <taxon>Bacillati</taxon>
        <taxon>Bacillota</taxon>
        <taxon>Bacilli</taxon>
        <taxon>Lactobacillales</taxon>
        <taxon>Enterococcaceae</taxon>
        <taxon>Enterococcus</taxon>
    </lineage>
</organism>
<dbReference type="EMBL" id="MAEI02000001">
    <property type="protein sequence ID" value="MEO1782840.1"/>
    <property type="molecule type" value="Genomic_DNA"/>
</dbReference>
<evidence type="ECO:0000313" key="8">
    <source>
        <dbReference type="Proteomes" id="UP001429357"/>
    </source>
</evidence>
<feature type="transmembrane region" description="Helical" evidence="6">
    <location>
        <begin position="190"/>
        <end position="212"/>
    </location>
</feature>
<protein>
    <recommendedName>
        <fullName evidence="9">DUF92 domain-containing protein</fullName>
    </recommendedName>
</protein>
<evidence type="ECO:0000256" key="1">
    <source>
        <dbReference type="ARBA" id="ARBA00004141"/>
    </source>
</evidence>
<dbReference type="Pfam" id="PF01940">
    <property type="entry name" value="DUF92"/>
    <property type="match status" value="1"/>
</dbReference>
<comment type="subcellular location">
    <subcellularLocation>
        <location evidence="1">Membrane</location>
        <topology evidence="1">Multi-pass membrane protein</topology>
    </subcellularLocation>
</comment>
<dbReference type="PANTHER" id="PTHR13353:SF5">
    <property type="entry name" value="TRANSMEMBRANE PROTEIN 19"/>
    <property type="match status" value="1"/>
</dbReference>
<evidence type="ECO:0000256" key="5">
    <source>
        <dbReference type="ARBA" id="ARBA00023136"/>
    </source>
</evidence>
<evidence type="ECO:0000313" key="7">
    <source>
        <dbReference type="EMBL" id="MEO1782840.1"/>
    </source>
</evidence>
<evidence type="ECO:0000256" key="3">
    <source>
        <dbReference type="ARBA" id="ARBA00022692"/>
    </source>
</evidence>
<name>A0ABV0F444_9ENTE</name>
<dbReference type="InterPro" id="IPR002794">
    <property type="entry name" value="DUF92_TMEM19"/>
</dbReference>
<dbReference type="RefSeq" id="WP_161870150.1">
    <property type="nucleotide sequence ID" value="NZ_MAEI02000001.1"/>
</dbReference>
<dbReference type="PANTHER" id="PTHR13353">
    <property type="entry name" value="TRANSMEMBRANE PROTEIN 19"/>
    <property type="match status" value="1"/>
</dbReference>
<evidence type="ECO:0000256" key="2">
    <source>
        <dbReference type="ARBA" id="ARBA00009012"/>
    </source>
</evidence>
<gene>
    <name evidence="7" type="ORF">BAU18_002456</name>
</gene>
<keyword evidence="5 6" id="KW-0472">Membrane</keyword>
<keyword evidence="4 6" id="KW-1133">Transmembrane helix</keyword>
<dbReference type="Proteomes" id="UP001429357">
    <property type="component" value="Unassembled WGS sequence"/>
</dbReference>
<comment type="caution">
    <text evidence="7">The sequence shown here is derived from an EMBL/GenBank/DDBJ whole genome shotgun (WGS) entry which is preliminary data.</text>
</comment>
<evidence type="ECO:0008006" key="9">
    <source>
        <dbReference type="Google" id="ProtNLM"/>
    </source>
</evidence>
<reference evidence="8" key="1">
    <citation type="submission" date="2016-06" db="EMBL/GenBank/DDBJ databases">
        <title>Four novel species of enterococci isolated from chicken manure.</title>
        <authorList>
            <person name="Van Tyne D."/>
        </authorList>
    </citation>
    <scope>NUCLEOTIDE SEQUENCE [LARGE SCALE GENOMIC DNA]</scope>
    <source>
        <strain evidence="8">JM9A</strain>
    </source>
</reference>
<comment type="similarity">
    <text evidence="2">Belongs to the TMEM19 family.</text>
</comment>
<reference evidence="7 8" key="2">
    <citation type="submission" date="2024-02" db="EMBL/GenBank/DDBJ databases">
        <title>The Genome Sequence of Enterococcus diestrammenae JM9A.</title>
        <authorList>
            <person name="Earl A."/>
            <person name="Manson A."/>
            <person name="Gilmore M."/>
            <person name="Sanders J."/>
            <person name="Shea T."/>
            <person name="Howe W."/>
            <person name="Livny J."/>
            <person name="Cuomo C."/>
            <person name="Neafsey D."/>
            <person name="Birren B."/>
        </authorList>
    </citation>
    <scope>NUCLEOTIDE SEQUENCE [LARGE SCALE GENOMIC DNA]</scope>
    <source>
        <strain evidence="7 8">JM9A</strain>
    </source>
</reference>
<evidence type="ECO:0000256" key="4">
    <source>
        <dbReference type="ARBA" id="ARBA00022989"/>
    </source>
</evidence>
<evidence type="ECO:0000256" key="6">
    <source>
        <dbReference type="SAM" id="Phobius"/>
    </source>
</evidence>
<feature type="transmembrane region" description="Helical" evidence="6">
    <location>
        <begin position="21"/>
        <end position="46"/>
    </location>
</feature>
<feature type="transmembrane region" description="Helical" evidence="6">
    <location>
        <begin position="224"/>
        <end position="243"/>
    </location>
</feature>